<feature type="compositionally biased region" description="Basic residues" evidence="1">
    <location>
        <begin position="123"/>
        <end position="140"/>
    </location>
</feature>
<reference evidence="2" key="1">
    <citation type="submission" date="2022-07" db="EMBL/GenBank/DDBJ databases">
        <authorList>
            <person name="Trinca V."/>
            <person name="Uliana J.V.C."/>
            <person name="Torres T.T."/>
            <person name="Ward R.J."/>
            <person name="Monesi N."/>
        </authorList>
    </citation>
    <scope>NUCLEOTIDE SEQUENCE</scope>
    <source>
        <strain evidence="2">HSMRA1968</strain>
        <tissue evidence="2">Whole embryos</tissue>
    </source>
</reference>
<accession>A0A9Q0MP25</accession>
<organism evidence="2 3">
    <name type="scientific">Pseudolycoriella hygida</name>
    <dbReference type="NCBI Taxonomy" id="35572"/>
    <lineage>
        <taxon>Eukaryota</taxon>
        <taxon>Metazoa</taxon>
        <taxon>Ecdysozoa</taxon>
        <taxon>Arthropoda</taxon>
        <taxon>Hexapoda</taxon>
        <taxon>Insecta</taxon>
        <taxon>Pterygota</taxon>
        <taxon>Neoptera</taxon>
        <taxon>Endopterygota</taxon>
        <taxon>Diptera</taxon>
        <taxon>Nematocera</taxon>
        <taxon>Sciaroidea</taxon>
        <taxon>Sciaridae</taxon>
        <taxon>Pseudolycoriella</taxon>
    </lineage>
</organism>
<comment type="caution">
    <text evidence="2">The sequence shown here is derived from an EMBL/GenBank/DDBJ whole genome shotgun (WGS) entry which is preliminary data.</text>
</comment>
<dbReference type="EMBL" id="WJQU01000004">
    <property type="protein sequence ID" value="KAJ6634590.1"/>
    <property type="molecule type" value="Genomic_DNA"/>
</dbReference>
<evidence type="ECO:0000313" key="2">
    <source>
        <dbReference type="EMBL" id="KAJ6634590.1"/>
    </source>
</evidence>
<dbReference type="AlphaFoldDB" id="A0A9Q0MP25"/>
<sequence>MRTGFNVQNNNITCHFQRYWIPSIDTESASDPANSNDEMSSSDEETVGDPVDTTLTSNISHTLGRYAHRCKCFQLRNSKKKAFKSRAKETIENLKRKAMFGDGFIHRGVKRKRQLQSSSAQAKTKKKKKRKPAKKRKPTKKPLEHCRSGGDCCKKAMHRTISGSKLFNSTLKEDEIPRHLIESIDSVEPIEVDEEAYVVEEENIESVLQIKVSEKDINDISSITAAIGTEHCDFDVTYDKIERVELAMQVTSMWTAQKLSPWHWREAILTLIGQVDNYDDWNGFLHHRCNMLCHKFLNLCTPGTIDPQFDYMEMTMAATPSAAKGEENVTSDVAITATTESHAGPQKDPVVEVGERIIMYVVQLQMLLIAMAQCGVSSQKMQPNITTDDFEVIPIENATHFTEHLGTAGVAG</sequence>
<feature type="region of interest" description="Disordered" evidence="1">
    <location>
        <begin position="110"/>
        <end position="146"/>
    </location>
</feature>
<gene>
    <name evidence="2" type="ORF">Bhyg_13165</name>
</gene>
<dbReference type="Proteomes" id="UP001151699">
    <property type="component" value="Chromosome C"/>
</dbReference>
<evidence type="ECO:0000256" key="1">
    <source>
        <dbReference type="SAM" id="MobiDB-lite"/>
    </source>
</evidence>
<keyword evidence="3" id="KW-1185">Reference proteome</keyword>
<feature type="region of interest" description="Disordered" evidence="1">
    <location>
        <begin position="27"/>
        <end position="56"/>
    </location>
</feature>
<evidence type="ECO:0000313" key="3">
    <source>
        <dbReference type="Proteomes" id="UP001151699"/>
    </source>
</evidence>
<name>A0A9Q0MP25_9DIPT</name>
<protein>
    <submittedName>
        <fullName evidence="2">Uncharacterized protein</fullName>
    </submittedName>
</protein>
<proteinExistence type="predicted"/>